<reference evidence="2 3" key="1">
    <citation type="submission" date="2019-03" db="EMBL/GenBank/DDBJ databases">
        <title>Single cell metagenomics reveals metabolic interactions within the superorganism composed of flagellate Streblomastix strix and complex community of Bacteroidetes bacteria on its surface.</title>
        <authorList>
            <person name="Treitli S.C."/>
            <person name="Kolisko M."/>
            <person name="Husnik F."/>
            <person name="Keeling P."/>
            <person name="Hampl V."/>
        </authorList>
    </citation>
    <scope>NUCLEOTIDE SEQUENCE [LARGE SCALE GENOMIC DNA]</scope>
    <source>
        <strain evidence="2">ST1C</strain>
    </source>
</reference>
<organism evidence="2 3">
    <name type="scientific">Streblomastix strix</name>
    <dbReference type="NCBI Taxonomy" id="222440"/>
    <lineage>
        <taxon>Eukaryota</taxon>
        <taxon>Metamonada</taxon>
        <taxon>Preaxostyla</taxon>
        <taxon>Oxymonadida</taxon>
        <taxon>Streblomastigidae</taxon>
        <taxon>Streblomastix</taxon>
    </lineage>
</organism>
<feature type="signal peptide" evidence="1">
    <location>
        <begin position="1"/>
        <end position="28"/>
    </location>
</feature>
<evidence type="ECO:0000256" key="1">
    <source>
        <dbReference type="SAM" id="SignalP"/>
    </source>
</evidence>
<sequence>MPLCKYSTYSSPRIPLLLLLIAAIIVHPDPHSKEDKAISVTSSAPPSSPVKCLTDSDAALAIFSSLSSQTLYVESKAADPD</sequence>
<feature type="chain" id="PRO_5023878024" evidence="1">
    <location>
        <begin position="29"/>
        <end position="81"/>
    </location>
</feature>
<dbReference type="AlphaFoldDB" id="A0A5J4VIX3"/>
<accession>A0A5J4VIX3</accession>
<proteinExistence type="predicted"/>
<gene>
    <name evidence="2" type="ORF">EZS28_022036</name>
</gene>
<evidence type="ECO:0000313" key="2">
    <source>
        <dbReference type="EMBL" id="KAA6382440.1"/>
    </source>
</evidence>
<dbReference type="EMBL" id="SNRW01006785">
    <property type="protein sequence ID" value="KAA6382440.1"/>
    <property type="molecule type" value="Genomic_DNA"/>
</dbReference>
<name>A0A5J4VIX3_9EUKA</name>
<evidence type="ECO:0000313" key="3">
    <source>
        <dbReference type="Proteomes" id="UP000324800"/>
    </source>
</evidence>
<comment type="caution">
    <text evidence="2">The sequence shown here is derived from an EMBL/GenBank/DDBJ whole genome shotgun (WGS) entry which is preliminary data.</text>
</comment>
<keyword evidence="1" id="KW-0732">Signal</keyword>
<dbReference type="Proteomes" id="UP000324800">
    <property type="component" value="Unassembled WGS sequence"/>
</dbReference>
<protein>
    <submittedName>
        <fullName evidence="2">Uncharacterized protein</fullName>
    </submittedName>
</protein>